<evidence type="ECO:0000259" key="1">
    <source>
        <dbReference type="Pfam" id="PF14080"/>
    </source>
</evidence>
<evidence type="ECO:0000313" key="2">
    <source>
        <dbReference type="EMBL" id="HCT14982.1"/>
    </source>
</evidence>
<proteinExistence type="predicted"/>
<evidence type="ECO:0000313" key="3">
    <source>
        <dbReference type="Proteomes" id="UP000261739"/>
    </source>
</evidence>
<comment type="caution">
    <text evidence="2">The sequence shown here is derived from an EMBL/GenBank/DDBJ whole genome shotgun (WGS) entry which is preliminary data.</text>
</comment>
<dbReference type="Proteomes" id="UP000261739">
    <property type="component" value="Unassembled WGS sequence"/>
</dbReference>
<protein>
    <recommendedName>
        <fullName evidence="1">DUF4261 domain-containing protein</fullName>
    </recommendedName>
</protein>
<reference evidence="2 3" key="1">
    <citation type="journal article" date="2018" name="Nat. Biotechnol.">
        <title>A standardized bacterial taxonomy based on genome phylogeny substantially revises the tree of life.</title>
        <authorList>
            <person name="Parks D.H."/>
            <person name="Chuvochina M."/>
            <person name="Waite D.W."/>
            <person name="Rinke C."/>
            <person name="Skarshewski A."/>
            <person name="Chaumeil P.A."/>
            <person name="Hugenholtz P."/>
        </authorList>
    </citation>
    <scope>NUCLEOTIDE SEQUENCE [LARGE SCALE GENOMIC DNA]</scope>
    <source>
        <strain evidence="2">UBA11247</strain>
    </source>
</reference>
<dbReference type="RefSeq" id="WP_273052233.1">
    <property type="nucleotide sequence ID" value="NZ_DAITTW010000008.1"/>
</dbReference>
<organism evidence="2 3">
    <name type="scientific">Corynebacterium nuruki</name>
    <dbReference type="NCBI Taxonomy" id="1032851"/>
    <lineage>
        <taxon>Bacteria</taxon>
        <taxon>Bacillati</taxon>
        <taxon>Actinomycetota</taxon>
        <taxon>Actinomycetes</taxon>
        <taxon>Mycobacteriales</taxon>
        <taxon>Corynebacteriaceae</taxon>
        <taxon>Corynebacterium</taxon>
    </lineage>
</organism>
<dbReference type="STRING" id="863239.GCA_000213935_02759"/>
<feature type="domain" description="DUF4261" evidence="1">
    <location>
        <begin position="209"/>
        <end position="277"/>
    </location>
</feature>
<gene>
    <name evidence="2" type="ORF">DIW82_09430</name>
</gene>
<sequence>MSDENPSTVNPPTWSAEDRFSPRPVLGALLYDEPPTVEAVIGAVTTIPGADELGITASPVEGEDGIIDVRLGKFGISALLTVIDAPVPGSEAVDNAHQLYCQGEERERVAAHAGQVLVAVRPEIEERTADQVRDLPGRQQQLVFSRVHGLMVVALTRMPGIAGYYSGDAAATFGTTFLHQVAAGEFGATPWPLWVSAWLQPGPTGVSGYTYGLWALGHPELQVENSTMPPEDLFLYLMDVAAYLVLDGGSFADGETTGRSERERFTIHADAWVVDQSVPAFRIDM</sequence>
<dbReference type="Pfam" id="PF14080">
    <property type="entry name" value="DUF4261"/>
    <property type="match status" value="1"/>
</dbReference>
<dbReference type="InterPro" id="IPR025357">
    <property type="entry name" value="DUF4261"/>
</dbReference>
<dbReference type="AlphaFoldDB" id="A0A3D4T0C4"/>
<name>A0A3D4T0C4_9CORY</name>
<accession>A0A3D4T0C4</accession>
<dbReference type="EMBL" id="DQID01000243">
    <property type="protein sequence ID" value="HCT14982.1"/>
    <property type="molecule type" value="Genomic_DNA"/>
</dbReference>